<dbReference type="Pfam" id="PF00106">
    <property type="entry name" value="adh_short"/>
    <property type="match status" value="1"/>
</dbReference>
<dbReference type="Gene3D" id="3.40.50.720">
    <property type="entry name" value="NAD(P)-binding Rossmann-like Domain"/>
    <property type="match status" value="1"/>
</dbReference>
<dbReference type="GeneID" id="28770533"/>
<sequence length="310" mass="32637">MPLFKPSSASFTTLSSTPKTILITGGSSGIGLATATLLSALNPSHTLILLDLQPPPPKFSHPASHTLYIKCNVTSWPSQRSAFEAAHKKFGRIDAVFVNAGIMEYRDQFFTDLLDSSGKLAAPDHRTLTVDLNAAVDSTKLAIHYLRKNGREGGSIVLTASVAGYLGFTGAPLYTAAKHGVVGLVRCLKGEVAKVGIVISCVAPGITVTPLLNAGEEGGKGVSPEEKGEVMAKAGVAVNRVESVALAVCYLLDAGRKANGAGILIQQDKFTDIERGLAKSRASWMTQEMLDDFRGGRGADVFDVPSKAKI</sequence>
<accession>A0A177CIX9</accession>
<dbReference type="OrthoDB" id="37659at2759"/>
<dbReference type="GO" id="GO:0016491">
    <property type="term" value="F:oxidoreductase activity"/>
    <property type="evidence" value="ECO:0007669"/>
    <property type="project" value="UniProtKB-KW"/>
</dbReference>
<reference evidence="5 6" key="1">
    <citation type="submission" date="2016-05" db="EMBL/GenBank/DDBJ databases">
        <title>Comparative analysis of secretome profiles of manganese(II)-oxidizing ascomycete fungi.</title>
        <authorList>
            <consortium name="DOE Joint Genome Institute"/>
            <person name="Zeiner C.A."/>
            <person name="Purvine S.O."/>
            <person name="Zink E.M."/>
            <person name="Wu S."/>
            <person name="Pasa-Tolic L."/>
            <person name="Chaput D.L."/>
            <person name="Haridas S."/>
            <person name="Grigoriev I.V."/>
            <person name="Santelli C.M."/>
            <person name="Hansel C.M."/>
        </authorList>
    </citation>
    <scope>NUCLEOTIDE SEQUENCE [LARGE SCALE GENOMIC DNA]</scope>
    <source>
        <strain evidence="5 6">AP3s5-JAC2a</strain>
    </source>
</reference>
<dbReference type="SUPFAM" id="SSF51735">
    <property type="entry name" value="NAD(P)-binding Rossmann-fold domains"/>
    <property type="match status" value="1"/>
</dbReference>
<comment type="similarity">
    <text evidence="1 3">Belongs to the short-chain dehydrogenases/reductases (SDR) family.</text>
</comment>
<dbReference type="PRINTS" id="PR00080">
    <property type="entry name" value="SDRFAMILY"/>
</dbReference>
<dbReference type="Proteomes" id="UP000077069">
    <property type="component" value="Unassembled WGS sequence"/>
</dbReference>
<evidence type="ECO:0000256" key="1">
    <source>
        <dbReference type="ARBA" id="ARBA00006484"/>
    </source>
</evidence>
<dbReference type="InterPro" id="IPR002347">
    <property type="entry name" value="SDR_fam"/>
</dbReference>
<dbReference type="InParanoid" id="A0A177CIX9"/>
<dbReference type="RefSeq" id="XP_018037840.1">
    <property type="nucleotide sequence ID" value="XM_018187047.1"/>
</dbReference>
<dbReference type="AlphaFoldDB" id="A0A177CIX9"/>
<keyword evidence="2" id="KW-0560">Oxidoreductase</keyword>
<evidence type="ECO:0000259" key="4">
    <source>
        <dbReference type="SMART" id="SM00822"/>
    </source>
</evidence>
<dbReference type="PRINTS" id="PR00081">
    <property type="entry name" value="GDHRDH"/>
</dbReference>
<evidence type="ECO:0000256" key="3">
    <source>
        <dbReference type="RuleBase" id="RU000363"/>
    </source>
</evidence>
<proteinExistence type="inferred from homology"/>
<organism evidence="5 6">
    <name type="scientific">Paraphaeosphaeria sporulosa</name>
    <dbReference type="NCBI Taxonomy" id="1460663"/>
    <lineage>
        <taxon>Eukaryota</taxon>
        <taxon>Fungi</taxon>
        <taxon>Dikarya</taxon>
        <taxon>Ascomycota</taxon>
        <taxon>Pezizomycotina</taxon>
        <taxon>Dothideomycetes</taxon>
        <taxon>Pleosporomycetidae</taxon>
        <taxon>Pleosporales</taxon>
        <taxon>Massarineae</taxon>
        <taxon>Didymosphaeriaceae</taxon>
        <taxon>Paraphaeosphaeria</taxon>
    </lineage>
</organism>
<evidence type="ECO:0000313" key="6">
    <source>
        <dbReference type="Proteomes" id="UP000077069"/>
    </source>
</evidence>
<name>A0A177CIX9_9PLEO</name>
<dbReference type="InterPro" id="IPR057326">
    <property type="entry name" value="KR_dom"/>
</dbReference>
<protein>
    <submittedName>
        <fullName evidence="5">NAD(P)-binding protein</fullName>
    </submittedName>
</protein>
<feature type="domain" description="Ketoreductase" evidence="4">
    <location>
        <begin position="19"/>
        <end position="209"/>
    </location>
</feature>
<dbReference type="InterPro" id="IPR036291">
    <property type="entry name" value="NAD(P)-bd_dom_sf"/>
</dbReference>
<dbReference type="PANTHER" id="PTHR43180:SF80">
    <property type="entry name" value="NAD(P)-BINDING PROTEIN"/>
    <property type="match status" value="1"/>
</dbReference>
<gene>
    <name evidence="5" type="ORF">CC84DRAFT_657840</name>
</gene>
<evidence type="ECO:0000256" key="2">
    <source>
        <dbReference type="ARBA" id="ARBA00023002"/>
    </source>
</evidence>
<dbReference type="SMART" id="SM00822">
    <property type="entry name" value="PKS_KR"/>
    <property type="match status" value="1"/>
</dbReference>
<dbReference type="PANTHER" id="PTHR43180">
    <property type="entry name" value="3-OXOACYL-(ACYL-CARRIER-PROTEIN) REDUCTASE (AFU_ORTHOLOGUE AFUA_6G11210)"/>
    <property type="match status" value="1"/>
</dbReference>
<keyword evidence="6" id="KW-1185">Reference proteome</keyword>
<dbReference type="EMBL" id="KV441551">
    <property type="protein sequence ID" value="OAG07475.1"/>
    <property type="molecule type" value="Genomic_DNA"/>
</dbReference>
<dbReference type="STRING" id="1460663.A0A177CIX9"/>
<evidence type="ECO:0000313" key="5">
    <source>
        <dbReference type="EMBL" id="OAG07475.1"/>
    </source>
</evidence>